<dbReference type="CDD" id="cd14279">
    <property type="entry name" value="CUE"/>
    <property type="match status" value="1"/>
</dbReference>
<dbReference type="PANTHER" id="PTHR22529">
    <property type="entry name" value="EPITHELIAL-STROMAL INTERACTION PROTEIN 1"/>
    <property type="match status" value="1"/>
</dbReference>
<evidence type="ECO:0008006" key="4">
    <source>
        <dbReference type="Google" id="ProtNLM"/>
    </source>
</evidence>
<feature type="compositionally biased region" description="Basic and acidic residues" evidence="1">
    <location>
        <begin position="112"/>
        <end position="122"/>
    </location>
</feature>
<feature type="compositionally biased region" description="Basic and acidic residues" evidence="1">
    <location>
        <begin position="1"/>
        <end position="12"/>
    </location>
</feature>
<dbReference type="AlphaFoldDB" id="A0AAW1FRK9"/>
<feature type="compositionally biased region" description="Basic and acidic residues" evidence="1">
    <location>
        <begin position="130"/>
        <end position="192"/>
    </location>
</feature>
<evidence type="ECO:0000256" key="1">
    <source>
        <dbReference type="SAM" id="MobiDB-lite"/>
    </source>
</evidence>
<feature type="compositionally biased region" description="Basic and acidic residues" evidence="1">
    <location>
        <begin position="242"/>
        <end position="259"/>
    </location>
</feature>
<dbReference type="InterPro" id="IPR026185">
    <property type="entry name" value="EPSTI1"/>
</dbReference>
<dbReference type="PANTHER" id="PTHR22529:SF1">
    <property type="entry name" value="EPITHELIAL-STROMAL INTERACTION PROTEIN 1"/>
    <property type="match status" value="1"/>
</dbReference>
<evidence type="ECO:0000313" key="3">
    <source>
        <dbReference type="Proteomes" id="UP001488805"/>
    </source>
</evidence>
<comment type="caution">
    <text evidence="2">The sequence shown here is derived from an EMBL/GenBank/DDBJ whole genome shotgun (WGS) entry which is preliminary data.</text>
</comment>
<feature type="region of interest" description="Disordered" evidence="1">
    <location>
        <begin position="1"/>
        <end position="282"/>
    </location>
</feature>
<sequence length="347" mass="39825">MDPNDHNQRDTRNQPNSVNSEDGTSGTPGAEQTPENTNRGAPDSGNPQATGRQPQYSGGYTVIPPNESRRNQLLRIAQKEEEDRQRWKEANRVPSVHVTPAKLGGSATLSGAREKQHTDSRCSKLQKRLKKEDLDKKKRQEEDEENQKKKDIQREKADRLEERKRQEEQRRREQLSQDHARKTESFLQRFERTGPGPLASSSAAHTSSRSGAVESKQREDLTGVRDEQHEHRRVNQAFLDNLEARRGGSEEDTKEEGVWERPISAPEDFRYRPSNPRGHQLPPSQPIPDPDQCFADCTVEADPDYDWALVKLKKSFPDCSRVFLQDILEQCNRDYERAYTLLDCTMN</sequence>
<feature type="compositionally biased region" description="Polar residues" evidence="1">
    <location>
        <begin position="33"/>
        <end position="58"/>
    </location>
</feature>
<dbReference type="Proteomes" id="UP001488805">
    <property type="component" value="Unassembled WGS sequence"/>
</dbReference>
<keyword evidence="3" id="KW-1185">Reference proteome</keyword>
<evidence type="ECO:0000313" key="2">
    <source>
        <dbReference type="EMBL" id="KAK9537319.1"/>
    </source>
</evidence>
<feature type="compositionally biased region" description="Basic and acidic residues" evidence="1">
    <location>
        <begin position="77"/>
        <end position="91"/>
    </location>
</feature>
<name>A0AAW1FRK9_ZOAVI</name>
<protein>
    <recommendedName>
        <fullName evidence="4">CUE domain-containing protein</fullName>
    </recommendedName>
</protein>
<feature type="compositionally biased region" description="Polar residues" evidence="1">
    <location>
        <begin position="13"/>
        <end position="27"/>
    </location>
</feature>
<proteinExistence type="predicted"/>
<accession>A0AAW1FRK9</accession>
<dbReference type="EMBL" id="JBCEZU010000034">
    <property type="protein sequence ID" value="KAK9537319.1"/>
    <property type="molecule type" value="Genomic_DNA"/>
</dbReference>
<reference evidence="2 3" key="1">
    <citation type="journal article" date="2024" name="Genome Biol. Evol.">
        <title>Chromosome-level genome assembly of the viviparous eelpout Zoarces viviparus.</title>
        <authorList>
            <person name="Fuhrmann N."/>
            <person name="Brasseur M.V."/>
            <person name="Bakowski C.E."/>
            <person name="Podsiadlowski L."/>
            <person name="Prost S."/>
            <person name="Krehenwinkel H."/>
            <person name="Mayer C."/>
        </authorList>
    </citation>
    <scope>NUCLEOTIDE SEQUENCE [LARGE SCALE GENOMIC DNA]</scope>
    <source>
        <strain evidence="2">NO-MEL_2022_Ind0_liver</strain>
    </source>
</reference>
<gene>
    <name evidence="2" type="ORF">VZT92_004948</name>
</gene>
<feature type="compositionally biased region" description="Basic and acidic residues" evidence="1">
    <location>
        <begin position="215"/>
        <end position="230"/>
    </location>
</feature>
<organism evidence="2 3">
    <name type="scientific">Zoarces viviparus</name>
    <name type="common">Viviparous eelpout</name>
    <name type="synonym">Blennius viviparus</name>
    <dbReference type="NCBI Taxonomy" id="48416"/>
    <lineage>
        <taxon>Eukaryota</taxon>
        <taxon>Metazoa</taxon>
        <taxon>Chordata</taxon>
        <taxon>Craniata</taxon>
        <taxon>Vertebrata</taxon>
        <taxon>Euteleostomi</taxon>
        <taxon>Actinopterygii</taxon>
        <taxon>Neopterygii</taxon>
        <taxon>Teleostei</taxon>
        <taxon>Neoteleostei</taxon>
        <taxon>Acanthomorphata</taxon>
        <taxon>Eupercaria</taxon>
        <taxon>Perciformes</taxon>
        <taxon>Cottioidei</taxon>
        <taxon>Zoarcales</taxon>
        <taxon>Zoarcidae</taxon>
        <taxon>Zoarcinae</taxon>
        <taxon>Zoarces</taxon>
    </lineage>
</organism>
<feature type="compositionally biased region" description="Low complexity" evidence="1">
    <location>
        <begin position="199"/>
        <end position="212"/>
    </location>
</feature>